<evidence type="ECO:0000313" key="3">
    <source>
        <dbReference type="Proteomes" id="UP000503018"/>
    </source>
</evidence>
<keyword evidence="1" id="KW-0732">Signal</keyword>
<dbReference type="EMBL" id="CP053015">
    <property type="protein sequence ID" value="QJQ31113.1"/>
    <property type="molecule type" value="Genomic_DNA"/>
</dbReference>
<gene>
    <name evidence="2" type="ORF">GV829_00470</name>
</gene>
<protein>
    <submittedName>
        <fullName evidence="2">Uncharacterized protein</fullName>
    </submittedName>
</protein>
<proteinExistence type="predicted"/>
<organism evidence="2 3">
    <name type="scientific">Sphingomonas lacunae</name>
    <dbReference type="NCBI Taxonomy" id="2698828"/>
    <lineage>
        <taxon>Bacteria</taxon>
        <taxon>Pseudomonadati</taxon>
        <taxon>Pseudomonadota</taxon>
        <taxon>Alphaproteobacteria</taxon>
        <taxon>Sphingomonadales</taxon>
        <taxon>Sphingomonadaceae</taxon>
        <taxon>Sphingomonas</taxon>
    </lineage>
</organism>
<keyword evidence="3" id="KW-1185">Reference proteome</keyword>
<reference evidence="2 3" key="1">
    <citation type="submission" date="2020-01" db="EMBL/GenBank/DDBJ databases">
        <title>Sphingomonas sp. strain CSW-10.</title>
        <authorList>
            <person name="Chen W.-M."/>
        </authorList>
    </citation>
    <scope>NUCLEOTIDE SEQUENCE [LARGE SCALE GENOMIC DNA]</scope>
    <source>
        <strain evidence="2 3">CSW-10</strain>
    </source>
</reference>
<accession>A0A6M4APZ0</accession>
<evidence type="ECO:0000256" key="1">
    <source>
        <dbReference type="SAM" id="SignalP"/>
    </source>
</evidence>
<sequence length="240" mass="26576">MYRSALRNRSFVNGLLAAATVAALAVPGAALAQKGASGGDYRPVTSYRVEANSEYWVNLNLCSSPVVVDVRGDGDTDVDFTIYDENNRQVYQDLDLDDITTATLSPNVRNGRCVVYRMKLNNLGNVWNQVQVTVGSSTANGDAPSIGSYRVEANNEYWVDLTLCHRRARIVADGDGDTDVDYVVYDRNDRELASDYALNDNMDVTINTGSYDGTCRPFRVKMRNLGNVWNQVTLTVYDLD</sequence>
<dbReference type="RefSeq" id="WP_169943325.1">
    <property type="nucleotide sequence ID" value="NZ_CP053015.1"/>
</dbReference>
<dbReference type="KEGG" id="slan:GV829_00470"/>
<evidence type="ECO:0000313" key="2">
    <source>
        <dbReference type="EMBL" id="QJQ31113.1"/>
    </source>
</evidence>
<feature type="signal peptide" evidence="1">
    <location>
        <begin position="1"/>
        <end position="32"/>
    </location>
</feature>
<dbReference type="AlphaFoldDB" id="A0A6M4APZ0"/>
<feature type="chain" id="PRO_5026738078" evidence="1">
    <location>
        <begin position="33"/>
        <end position="240"/>
    </location>
</feature>
<name>A0A6M4APZ0_9SPHN</name>
<dbReference type="Proteomes" id="UP000503018">
    <property type="component" value="Chromosome"/>
</dbReference>